<sequence>MEAMTEVQAASADRPTVGYIGIGLMGRPMALRLLKAGFPLVVWGRNPDRLRDVVDAGAVLAASPADVARAAAIVITCVSDTAAVEAVVFGPGGIAEGASVGRVLVDMSTIHPARSRAMAQRLRQATGMGWIDAPVSGGPQGAAAGTMAVMAGGEAVDFDFVRPVVAHLAGAFTLMGPSGAGQTTKMVNQVIVGGCKSVIAEAIQLAMNAGIDAMRLPEAFAGGRADSSLLRQSIPKMVSGDFTPTGHLRTMMKDLDIVMELARETRTPMPMTGLATEMHRMMVSHGHADDDTTSVIALLRDKPLL</sequence>
<evidence type="ECO:0000259" key="4">
    <source>
        <dbReference type="Pfam" id="PF03446"/>
    </source>
</evidence>
<dbReference type="InterPro" id="IPR036291">
    <property type="entry name" value="NAD(P)-bd_dom_sf"/>
</dbReference>
<dbReference type="InterPro" id="IPR013328">
    <property type="entry name" value="6PGD_dom2"/>
</dbReference>
<evidence type="ECO:0000313" key="7">
    <source>
        <dbReference type="Proteomes" id="UP000278222"/>
    </source>
</evidence>
<dbReference type="InterPro" id="IPR008927">
    <property type="entry name" value="6-PGluconate_DH-like_C_sf"/>
</dbReference>
<feature type="active site" evidence="3">
    <location>
        <position position="185"/>
    </location>
</feature>
<dbReference type="OrthoDB" id="9812907at2"/>
<evidence type="ECO:0000313" key="6">
    <source>
        <dbReference type="EMBL" id="ROP90627.1"/>
    </source>
</evidence>
<accession>A0A3N1LGK3</accession>
<dbReference type="EMBL" id="RJKX01000014">
    <property type="protein sequence ID" value="ROP90627.1"/>
    <property type="molecule type" value="Genomic_DNA"/>
</dbReference>
<dbReference type="Pfam" id="PF14833">
    <property type="entry name" value="NAD_binding_11"/>
    <property type="match status" value="1"/>
</dbReference>
<dbReference type="Proteomes" id="UP000278222">
    <property type="component" value="Unassembled WGS sequence"/>
</dbReference>
<keyword evidence="7" id="KW-1185">Reference proteome</keyword>
<dbReference type="Gene3D" id="1.10.1040.10">
    <property type="entry name" value="N-(1-d-carboxylethyl)-l-norvaline Dehydrogenase, domain 2"/>
    <property type="match status" value="1"/>
</dbReference>
<dbReference type="SUPFAM" id="SSF48179">
    <property type="entry name" value="6-phosphogluconate dehydrogenase C-terminal domain-like"/>
    <property type="match status" value="1"/>
</dbReference>
<evidence type="ECO:0000256" key="3">
    <source>
        <dbReference type="PIRSR" id="PIRSR000103-1"/>
    </source>
</evidence>
<dbReference type="GO" id="GO:0050661">
    <property type="term" value="F:NADP binding"/>
    <property type="evidence" value="ECO:0007669"/>
    <property type="project" value="InterPro"/>
</dbReference>
<evidence type="ECO:0000256" key="2">
    <source>
        <dbReference type="ARBA" id="ARBA00023027"/>
    </source>
</evidence>
<dbReference type="GO" id="GO:0051287">
    <property type="term" value="F:NAD binding"/>
    <property type="evidence" value="ECO:0007669"/>
    <property type="project" value="InterPro"/>
</dbReference>
<dbReference type="InterPro" id="IPR029154">
    <property type="entry name" value="HIBADH-like_NADP-bd"/>
</dbReference>
<keyword evidence="2" id="KW-0520">NAD</keyword>
<dbReference type="InterPro" id="IPR015815">
    <property type="entry name" value="HIBADH-related"/>
</dbReference>
<dbReference type="SUPFAM" id="SSF51735">
    <property type="entry name" value="NAD(P)-binding Rossmann-fold domains"/>
    <property type="match status" value="1"/>
</dbReference>
<dbReference type="PANTHER" id="PTHR43060">
    <property type="entry name" value="3-HYDROXYISOBUTYRATE DEHYDROGENASE-LIKE 1, MITOCHONDRIAL-RELATED"/>
    <property type="match status" value="1"/>
</dbReference>
<dbReference type="InterPro" id="IPR006115">
    <property type="entry name" value="6PGDH_NADP-bd"/>
</dbReference>
<dbReference type="Gene3D" id="3.40.50.720">
    <property type="entry name" value="NAD(P)-binding Rossmann-like Domain"/>
    <property type="match status" value="1"/>
</dbReference>
<name>A0A3N1LGK3_9PROT</name>
<dbReference type="GO" id="GO:0016491">
    <property type="term" value="F:oxidoreductase activity"/>
    <property type="evidence" value="ECO:0007669"/>
    <property type="project" value="UniProtKB-KW"/>
</dbReference>
<evidence type="ECO:0000256" key="1">
    <source>
        <dbReference type="ARBA" id="ARBA00023002"/>
    </source>
</evidence>
<dbReference type="PANTHER" id="PTHR43060:SF15">
    <property type="entry name" value="3-HYDROXYISOBUTYRATE DEHYDROGENASE-LIKE 1, MITOCHONDRIAL-RELATED"/>
    <property type="match status" value="1"/>
</dbReference>
<dbReference type="PIRSF" id="PIRSF000103">
    <property type="entry name" value="HIBADH"/>
    <property type="match status" value="1"/>
</dbReference>
<comment type="caution">
    <text evidence="6">The sequence shown here is derived from an EMBL/GenBank/DDBJ whole genome shotgun (WGS) entry which is preliminary data.</text>
</comment>
<proteinExistence type="predicted"/>
<reference evidence="6 7" key="1">
    <citation type="submission" date="2018-11" db="EMBL/GenBank/DDBJ databases">
        <title>Genomic Encyclopedia of Type Strains, Phase IV (KMG-IV): sequencing the most valuable type-strain genomes for metagenomic binning, comparative biology and taxonomic classification.</title>
        <authorList>
            <person name="Goeker M."/>
        </authorList>
    </citation>
    <scope>NUCLEOTIDE SEQUENCE [LARGE SCALE GENOMIC DNA]</scope>
    <source>
        <strain evidence="6 7">DSM 5900</strain>
    </source>
</reference>
<evidence type="ECO:0000259" key="5">
    <source>
        <dbReference type="Pfam" id="PF14833"/>
    </source>
</evidence>
<feature type="domain" description="6-phosphogluconate dehydrogenase NADP-binding" evidence="4">
    <location>
        <begin position="16"/>
        <end position="176"/>
    </location>
</feature>
<protein>
    <submittedName>
        <fullName evidence="6">3-hydroxyisobutyrate dehydrogenase</fullName>
    </submittedName>
</protein>
<organism evidence="6 7">
    <name type="scientific">Stella humosa</name>
    <dbReference type="NCBI Taxonomy" id="94"/>
    <lineage>
        <taxon>Bacteria</taxon>
        <taxon>Pseudomonadati</taxon>
        <taxon>Pseudomonadota</taxon>
        <taxon>Alphaproteobacteria</taxon>
        <taxon>Rhodospirillales</taxon>
        <taxon>Stellaceae</taxon>
        <taxon>Stella</taxon>
    </lineage>
</organism>
<dbReference type="AlphaFoldDB" id="A0A3N1LGK3"/>
<dbReference type="Pfam" id="PF03446">
    <property type="entry name" value="NAD_binding_2"/>
    <property type="match status" value="1"/>
</dbReference>
<keyword evidence="1" id="KW-0560">Oxidoreductase</keyword>
<feature type="domain" description="3-hydroxyisobutyrate dehydrogenase-like NAD-binding" evidence="5">
    <location>
        <begin position="179"/>
        <end position="299"/>
    </location>
</feature>
<gene>
    <name evidence="6" type="ORF">EDC65_2479</name>
</gene>